<dbReference type="STRING" id="474960.SAMN05216180_3035"/>
<accession>A0A1H8EKT4</accession>
<evidence type="ECO:0000313" key="2">
    <source>
        <dbReference type="EMBL" id="SEN19477.1"/>
    </source>
</evidence>
<keyword evidence="1" id="KW-1133">Transmembrane helix</keyword>
<evidence type="ECO:0000313" key="3">
    <source>
        <dbReference type="Proteomes" id="UP000199158"/>
    </source>
</evidence>
<organism evidence="2 3">
    <name type="scientific">Hydrogenoanaerobacterium saccharovorans</name>
    <dbReference type="NCBI Taxonomy" id="474960"/>
    <lineage>
        <taxon>Bacteria</taxon>
        <taxon>Bacillati</taxon>
        <taxon>Bacillota</taxon>
        <taxon>Clostridia</taxon>
        <taxon>Eubacteriales</taxon>
        <taxon>Oscillospiraceae</taxon>
        <taxon>Hydrogenoanaerobacterium</taxon>
    </lineage>
</organism>
<name>A0A1H8EKT4_9FIRM</name>
<feature type="transmembrane region" description="Helical" evidence="1">
    <location>
        <begin position="34"/>
        <end position="52"/>
    </location>
</feature>
<gene>
    <name evidence="2" type="ORF">SAMN05216180_3035</name>
</gene>
<reference evidence="2 3" key="1">
    <citation type="submission" date="2016-10" db="EMBL/GenBank/DDBJ databases">
        <authorList>
            <person name="de Groot N.N."/>
        </authorList>
    </citation>
    <scope>NUCLEOTIDE SEQUENCE [LARGE SCALE GENOMIC DNA]</scope>
    <source>
        <strain evidence="2 3">CGMCC 1.5070</strain>
    </source>
</reference>
<keyword evidence="1" id="KW-0812">Transmembrane</keyword>
<keyword evidence="1" id="KW-0472">Membrane</keyword>
<sequence>MGGSINGFFIPWDYSMFARGIDDLIQKIGVGINIGFWIFIVVTGLYLLIGLIQGIGK</sequence>
<dbReference type="EMBL" id="FOCG01000012">
    <property type="protein sequence ID" value="SEN19477.1"/>
    <property type="molecule type" value="Genomic_DNA"/>
</dbReference>
<dbReference type="AlphaFoldDB" id="A0A1H8EKT4"/>
<proteinExistence type="predicted"/>
<dbReference type="RefSeq" id="WP_162840955.1">
    <property type="nucleotide sequence ID" value="NZ_FOCG01000012.1"/>
</dbReference>
<evidence type="ECO:0000256" key="1">
    <source>
        <dbReference type="SAM" id="Phobius"/>
    </source>
</evidence>
<protein>
    <submittedName>
        <fullName evidence="2">Uncharacterized protein</fullName>
    </submittedName>
</protein>
<dbReference type="Proteomes" id="UP000199158">
    <property type="component" value="Unassembled WGS sequence"/>
</dbReference>
<keyword evidence="3" id="KW-1185">Reference proteome</keyword>